<reference evidence="2" key="2">
    <citation type="submission" date="2001-03" db="EMBL/GenBank/DDBJ databases">
        <title>Cloning and characterization of FKSG88.</title>
        <authorList>
            <person name="Wang Y."/>
            <person name="Gong L."/>
        </authorList>
    </citation>
    <scope>NUCLEOTIDE SEQUENCE</scope>
</reference>
<evidence type="ECO:0000256" key="1">
    <source>
        <dbReference type="SAM" id="MobiDB-lite"/>
    </source>
</evidence>
<reference evidence="3" key="3">
    <citation type="submission" date="2005-09" db="EMBL/GenBank/DDBJ databases">
        <authorList>
            <person name="Mural R.J."/>
            <person name="Istrail S."/>
            <person name="Sutton G."/>
            <person name="Florea L."/>
            <person name="Halpern A.L."/>
            <person name="Mobarry C.M."/>
            <person name="Lippert R."/>
            <person name="Walenz B."/>
            <person name="Shatkay H."/>
            <person name="Dew I."/>
            <person name="Miller J.R."/>
            <person name="Flanigan M.J."/>
            <person name="Edwards N.J."/>
            <person name="Bolanos R."/>
            <person name="Fasulo D."/>
            <person name="Halldorsson B.V."/>
            <person name="Hannenhalli S."/>
            <person name="Turner R."/>
            <person name="Yooseph S."/>
            <person name="Lu F."/>
            <person name="Nusskern D.R."/>
            <person name="Shue B.C."/>
            <person name="Zheng X.H."/>
            <person name="Zhong F."/>
            <person name="Delcher A.L."/>
            <person name="Huson D.H."/>
            <person name="Kravitz S.A."/>
            <person name="Mouchard L."/>
            <person name="Reinert K."/>
            <person name="Remington K.A."/>
            <person name="Clark A.G."/>
            <person name="Waterman M.S."/>
            <person name="Eichler E.E."/>
            <person name="Adams M.D."/>
            <person name="Hunkapiller M.W."/>
            <person name="Myers E.W."/>
            <person name="Venter J.C."/>
        </authorList>
    </citation>
    <scope>NUCLEOTIDE SEQUENCE</scope>
</reference>
<proteinExistence type="predicted"/>
<gene>
    <name evidence="3" type="ORF">hCG_1739398</name>
</gene>
<feature type="region of interest" description="Disordered" evidence="1">
    <location>
        <begin position="1"/>
        <end position="205"/>
    </location>
</feature>
<dbReference type="EMBL" id="CH471136">
    <property type="protein sequence ID" value="EAW99237.1"/>
    <property type="molecule type" value="Genomic_DNA"/>
</dbReference>
<dbReference type="AlphaFoldDB" id="Q96T57"/>
<accession>Q96T57</accession>
<dbReference type="ProteomicsDB" id="78196"/>
<feature type="compositionally biased region" description="Low complexity" evidence="1">
    <location>
        <begin position="41"/>
        <end position="68"/>
    </location>
</feature>
<reference evidence="3" key="1">
    <citation type="journal article" date="2001" name="Science">
        <title>The sequence of the human genome.</title>
        <authorList>
            <person name="Venter J.C."/>
            <person name="Adams M.D."/>
            <person name="Myers E.W."/>
            <person name="Li P.W."/>
            <person name="Mural R.J."/>
            <person name="Sutton G.G."/>
            <person name="Smith H.O."/>
            <person name="Yandell M."/>
            <person name="Evans C.A."/>
            <person name="Holt R.A."/>
            <person name="Gocayne J.D."/>
            <person name="Amanatides P."/>
            <person name="Ballew R.M."/>
            <person name="Huson D.H."/>
            <person name="Wortman J.R."/>
            <person name="Zhang Q."/>
            <person name="Kodira C.D."/>
            <person name="Zheng X.H."/>
            <person name="Chen L."/>
            <person name="Skupski M."/>
            <person name="Subramanian G."/>
            <person name="Thomas P.D."/>
            <person name="Zhang J."/>
            <person name="Gabor Miklos G.L."/>
            <person name="Nelson C."/>
            <person name="Broder S."/>
            <person name="Clark A.G."/>
            <person name="Nadeau J."/>
            <person name="McKusick V.A."/>
            <person name="Zinder N."/>
            <person name="Levine A.J."/>
            <person name="Roberts R.J."/>
            <person name="Simon M."/>
            <person name="Slayman C."/>
            <person name="Hunkapiller M."/>
            <person name="Bolanos R."/>
            <person name="Delcher A."/>
            <person name="Dew I."/>
            <person name="Fasulo D."/>
            <person name="Flanigan M."/>
            <person name="Florea L."/>
            <person name="Halpern A."/>
            <person name="Hannenhalli S."/>
            <person name="Kravitz S."/>
            <person name="Levy S."/>
            <person name="Mobarry C."/>
            <person name="Reinert K."/>
            <person name="Remington K."/>
            <person name="Abu-Threideh J."/>
            <person name="Beasley E."/>
            <person name="Biddick K."/>
            <person name="Bonazzi V."/>
            <person name="Brandon R."/>
            <person name="Cargill M."/>
            <person name="Chandramouliswaran I."/>
            <person name="Charlab R."/>
            <person name="Chaturvedi K."/>
            <person name="Deng Z."/>
            <person name="Di Francesco V."/>
            <person name="Dunn P."/>
            <person name="Eilbeck K."/>
            <person name="Evangelista C."/>
            <person name="Gabrielian A.E."/>
            <person name="Gan W."/>
            <person name="Ge W."/>
            <person name="Gong F."/>
            <person name="Gu Z."/>
            <person name="Guan P."/>
            <person name="Heiman T.J."/>
            <person name="Higgins M.E."/>
            <person name="Ji R.R."/>
            <person name="Ke Z."/>
            <person name="Ketchum K.A."/>
            <person name="Lai Z."/>
            <person name="Lei Y."/>
            <person name="Li Z."/>
            <person name="Li J."/>
            <person name="Liang Y."/>
            <person name="Lin X."/>
            <person name="Lu F."/>
            <person name="Merkulov G.V."/>
            <person name="Milshina N."/>
            <person name="Moore H.M."/>
            <person name="Naik A.K."/>
            <person name="Narayan V.A."/>
            <person name="Neelam B."/>
            <person name="Nusskern D."/>
            <person name="Rusch D.B."/>
            <person name="Salzberg S."/>
            <person name="Shao W."/>
            <person name="Shue B."/>
            <person name="Sun J."/>
            <person name="Wang Z."/>
            <person name="Wang A."/>
            <person name="Wang X."/>
            <person name="Wang J."/>
            <person name="Wei M."/>
            <person name="Wides R."/>
            <person name="Xiao C."/>
            <person name="Yan C."/>
            <person name="Yao A."/>
            <person name="Ye J."/>
            <person name="Zhan M."/>
            <person name="Zhang W."/>
            <person name="Zhang H."/>
            <person name="Zhao Q."/>
            <person name="Zheng L."/>
            <person name="Zhong F."/>
            <person name="Zhong W."/>
            <person name="Zhu S."/>
            <person name="Zhao S."/>
            <person name="Gilbert D."/>
            <person name="Baumhueter S."/>
            <person name="Spier G."/>
            <person name="Carter C."/>
            <person name="Cravchik A."/>
            <person name="Woodage T."/>
            <person name="Ali F."/>
            <person name="An H."/>
            <person name="Awe A."/>
            <person name="Baldwin D."/>
            <person name="Baden H."/>
            <person name="Barnstead M."/>
            <person name="Barrow I."/>
            <person name="Beeson K."/>
            <person name="Busam D."/>
            <person name="Carver A."/>
            <person name="Center A."/>
            <person name="Cheng M.L."/>
            <person name="Curry L."/>
            <person name="Danaher S."/>
            <person name="Davenport L."/>
            <person name="Desilets R."/>
            <person name="Dietz S."/>
            <person name="Dodson K."/>
            <person name="Doup L."/>
            <person name="Ferriera S."/>
            <person name="Garg N."/>
            <person name="Gluecksmann A."/>
            <person name="Hart B."/>
            <person name="Haynes J."/>
            <person name="Haynes C."/>
            <person name="Heiner C."/>
            <person name="Hladun S."/>
            <person name="Hostin D."/>
            <person name="Houck J."/>
            <person name="Howland T."/>
            <person name="Ibegwam C."/>
            <person name="Johnson J."/>
            <person name="Kalush F."/>
            <person name="Kline L."/>
            <person name="Koduru S."/>
            <person name="Love A."/>
            <person name="Mann F."/>
            <person name="May D."/>
            <person name="McCawley S."/>
            <person name="McIntosh T."/>
            <person name="McMullen I."/>
            <person name="Moy M."/>
            <person name="Moy L."/>
            <person name="Murphy B."/>
            <person name="Nelson K."/>
            <person name="Pfannkoch C."/>
            <person name="Pratts E."/>
            <person name="Puri V."/>
            <person name="Qureshi H."/>
            <person name="Reardon M."/>
            <person name="Rodriguez R."/>
            <person name="Rogers Y.H."/>
            <person name="Romblad D."/>
            <person name="Ruhfel B."/>
            <person name="Scott R."/>
            <person name="Sitter C."/>
            <person name="Smallwood M."/>
            <person name="Stewart E."/>
            <person name="Strong R."/>
            <person name="Suh E."/>
            <person name="Thomas R."/>
            <person name="Tint N.N."/>
            <person name="Tse S."/>
            <person name="Vech C."/>
            <person name="Wang G."/>
            <person name="Wetter J."/>
            <person name="Williams S."/>
            <person name="Williams M."/>
            <person name="Windsor S."/>
            <person name="Winn-Deen E."/>
            <person name="Wolfe K."/>
            <person name="Zaveri J."/>
            <person name="Zaveri K."/>
            <person name="Abril J.F."/>
            <person name="Guigo R."/>
            <person name="Campbell M.J."/>
            <person name="Sjolander K.V."/>
            <person name="Karlak B."/>
            <person name="Kejariwal A."/>
            <person name="Mi H."/>
            <person name="Lazareva B."/>
            <person name="Hatton T."/>
            <person name="Narechania A."/>
            <person name="Diemer K."/>
            <person name="Muruganujan A."/>
            <person name="Guo N."/>
            <person name="Sato S."/>
            <person name="Bafna V."/>
            <person name="Istrail S."/>
            <person name="Lippert R."/>
            <person name="Schwartz R."/>
            <person name="Walenz B."/>
            <person name="Yooseph S."/>
            <person name="Allen D."/>
            <person name="Basu A."/>
            <person name="Baxendale J."/>
            <person name="Blick L."/>
            <person name="Caminha M."/>
            <person name="Carnes-Stine J."/>
            <person name="Caulk P."/>
            <person name="Chiang Y.H."/>
            <person name="Coyne M."/>
            <person name="Dahlke C."/>
            <person name="Mays A."/>
            <person name="Dombroski M."/>
            <person name="Donnelly M."/>
            <person name="Ely D."/>
            <person name="Esparham S."/>
            <person name="Fosler C."/>
            <person name="Gire H."/>
            <person name="Glanowski S."/>
            <person name="Glasser K."/>
            <person name="Glodek A."/>
            <person name="Gorokhov M."/>
            <person name="Graham K."/>
            <person name="Gropman B."/>
            <person name="Harris M."/>
            <person name="Heil J."/>
            <person name="Henderson S."/>
            <person name="Hoover J."/>
            <person name="Jennings D."/>
            <person name="Jordan C."/>
            <person name="Jordan J."/>
            <person name="Kasha J."/>
            <person name="Kagan L."/>
            <person name="Kraft C."/>
            <person name="Levitsky A."/>
            <person name="Lewis M."/>
            <person name="Liu X."/>
            <person name="Lopez J."/>
            <person name="Ma D."/>
            <person name="Majoros W."/>
            <person name="McDaniel J."/>
            <person name="Murphy S."/>
            <person name="Newman M."/>
            <person name="Nguyen T."/>
            <person name="Nguyen N."/>
            <person name="Nodell M."/>
            <person name="Pan S."/>
            <person name="Peck J."/>
            <person name="Peterson M."/>
            <person name="Rowe W."/>
            <person name="Sanders R."/>
            <person name="Scott J."/>
            <person name="Simpson M."/>
            <person name="Smith T."/>
            <person name="Sprague A."/>
            <person name="Stockwell T."/>
            <person name="Turner R."/>
            <person name="Venter E."/>
            <person name="Wang M."/>
            <person name="Wen M."/>
            <person name="Wu D."/>
            <person name="Wu M."/>
            <person name="Xia A."/>
            <person name="Zandieh A."/>
            <person name="Zhu X."/>
        </authorList>
    </citation>
    <scope>NUCLEOTIDE SEQUENCE</scope>
</reference>
<evidence type="ECO:0000313" key="2">
    <source>
        <dbReference type="EMBL" id="AAK43707.1"/>
    </source>
</evidence>
<organism evidence="2">
    <name type="scientific">Homo sapiens</name>
    <name type="common">Human</name>
    <dbReference type="NCBI Taxonomy" id="9606"/>
    <lineage>
        <taxon>Eukaryota</taxon>
        <taxon>Metazoa</taxon>
        <taxon>Chordata</taxon>
        <taxon>Craniata</taxon>
        <taxon>Vertebrata</taxon>
        <taxon>Euteleostomi</taxon>
        <taxon>Mammalia</taxon>
        <taxon>Eutheria</taxon>
        <taxon>Euarchontoglires</taxon>
        <taxon>Primates</taxon>
        <taxon>Haplorrhini</taxon>
        <taxon>Catarrhini</taxon>
        <taxon>Hominidae</taxon>
        <taxon>Homo</taxon>
    </lineage>
</organism>
<dbReference type="EMBL" id="AF357221">
    <property type="protein sequence ID" value="AAK43707.1"/>
    <property type="molecule type" value="Genomic_DNA"/>
</dbReference>
<evidence type="ECO:0000313" key="3">
    <source>
        <dbReference type="EMBL" id="EAW99237.1"/>
    </source>
</evidence>
<feature type="compositionally biased region" description="Basic and acidic residues" evidence="1">
    <location>
        <begin position="1"/>
        <end position="13"/>
    </location>
</feature>
<name>Q96T57_HUMAN</name>
<protein>
    <submittedName>
        <fullName evidence="2">FKSG88</fullName>
    </submittedName>
    <submittedName>
        <fullName evidence="3">HCG1739398</fullName>
    </submittedName>
</protein>
<sequence>MEDGGQREEETRRNATCGAAAKSENRGKRHASAGKKGAGGTSPTAPSTKRPLPGLSAPLGAGSASSPPLRAPVPRSECPGRRRPVLAARSDALESSPISLPATPVRRPLLSYSAPTHLGTPGGARGHLQGEGLRGQGKPPVWRVRRALPPGWTQQAEAQEQGSATRAGLGARRGVGTASWGWTWATCGRKGARNRKRSDERPRPP</sequence>
<feature type="compositionally biased region" description="Polar residues" evidence="1">
    <location>
        <begin position="152"/>
        <end position="164"/>
    </location>
</feature>